<gene>
    <name evidence="1" type="ORF">A2627_05905</name>
</gene>
<reference evidence="1 2" key="1">
    <citation type="journal article" date="2016" name="Nat. Commun.">
        <title>Thousands of microbial genomes shed light on interconnected biogeochemical processes in an aquifer system.</title>
        <authorList>
            <person name="Anantharaman K."/>
            <person name="Brown C.T."/>
            <person name="Hug L.A."/>
            <person name="Sharon I."/>
            <person name="Castelle C.J."/>
            <person name="Probst A.J."/>
            <person name="Thomas B.C."/>
            <person name="Singh A."/>
            <person name="Wilkins M.J."/>
            <person name="Karaoz U."/>
            <person name="Brodie E.L."/>
            <person name="Williams K.H."/>
            <person name="Hubbard S.S."/>
            <person name="Banfield J.F."/>
        </authorList>
    </citation>
    <scope>NUCLEOTIDE SEQUENCE [LARGE SCALE GENOMIC DNA]</scope>
</reference>
<protein>
    <recommendedName>
        <fullName evidence="3">DUF4258 domain-containing protein</fullName>
    </recommendedName>
</protein>
<name>A0A1F7YIN8_9BACT</name>
<dbReference type="EMBL" id="MGGI01000007">
    <property type="protein sequence ID" value="OGM27143.1"/>
    <property type="molecule type" value="Genomic_DNA"/>
</dbReference>
<dbReference type="AlphaFoldDB" id="A0A1F7YIN8"/>
<accession>A0A1F7YIN8</accession>
<dbReference type="Proteomes" id="UP000178851">
    <property type="component" value="Unassembled WGS sequence"/>
</dbReference>
<evidence type="ECO:0008006" key="3">
    <source>
        <dbReference type="Google" id="ProtNLM"/>
    </source>
</evidence>
<sequence>MKILFTKHAESKFKVLGELGWKISKSKVKNTIRKPKWHGVSKFGQETAMSLINKRHILRVIFNRENDNIVTVTFHLARRGKYESTIQ</sequence>
<comment type="caution">
    <text evidence="1">The sequence shown here is derived from an EMBL/GenBank/DDBJ whole genome shotgun (WGS) entry which is preliminary data.</text>
</comment>
<evidence type="ECO:0000313" key="2">
    <source>
        <dbReference type="Proteomes" id="UP000178851"/>
    </source>
</evidence>
<proteinExistence type="predicted"/>
<organism evidence="1 2">
    <name type="scientific">Candidatus Woesebacteria bacterium RIFCSPHIGHO2_01_FULL_39_28</name>
    <dbReference type="NCBI Taxonomy" id="1802496"/>
    <lineage>
        <taxon>Bacteria</taxon>
        <taxon>Candidatus Woeseibacteriota</taxon>
    </lineage>
</organism>
<evidence type="ECO:0000313" key="1">
    <source>
        <dbReference type="EMBL" id="OGM27143.1"/>
    </source>
</evidence>